<comment type="caution">
    <text evidence="1">The sequence shown here is derived from an EMBL/GenBank/DDBJ whole genome shotgun (WGS) entry which is preliminary data.</text>
</comment>
<dbReference type="AlphaFoldDB" id="X1C535"/>
<name>X1C535_9ZZZZ</name>
<gene>
    <name evidence="1" type="ORF">S01H4_41974</name>
</gene>
<evidence type="ECO:0000313" key="1">
    <source>
        <dbReference type="EMBL" id="GAH03211.1"/>
    </source>
</evidence>
<feature type="non-terminal residue" evidence="1">
    <location>
        <position position="1"/>
    </location>
</feature>
<reference evidence="1" key="1">
    <citation type="journal article" date="2014" name="Front. Microbiol.">
        <title>High frequency of phylogenetically diverse reductive dehalogenase-homologous genes in deep subseafloor sedimentary metagenomes.</title>
        <authorList>
            <person name="Kawai M."/>
            <person name="Futagami T."/>
            <person name="Toyoda A."/>
            <person name="Takaki Y."/>
            <person name="Nishi S."/>
            <person name="Hori S."/>
            <person name="Arai W."/>
            <person name="Tsubouchi T."/>
            <person name="Morono Y."/>
            <person name="Uchiyama I."/>
            <person name="Ito T."/>
            <person name="Fujiyama A."/>
            <person name="Inagaki F."/>
            <person name="Takami H."/>
        </authorList>
    </citation>
    <scope>NUCLEOTIDE SEQUENCE</scope>
    <source>
        <strain evidence="1">Expedition CK06-06</strain>
    </source>
</reference>
<protein>
    <submittedName>
        <fullName evidence="1">Uncharacterized protein</fullName>
    </submittedName>
</protein>
<dbReference type="EMBL" id="BART01023001">
    <property type="protein sequence ID" value="GAH03211.1"/>
    <property type="molecule type" value="Genomic_DNA"/>
</dbReference>
<proteinExistence type="predicted"/>
<accession>X1C535</accession>
<organism evidence="1">
    <name type="scientific">marine sediment metagenome</name>
    <dbReference type="NCBI Taxonomy" id="412755"/>
    <lineage>
        <taxon>unclassified sequences</taxon>
        <taxon>metagenomes</taxon>
        <taxon>ecological metagenomes</taxon>
    </lineage>
</organism>
<sequence length="48" mass="5321">WRLITGILVRRITDILRPLERVWDSISGSLSEGNGSGLGGYFLNLSCE</sequence>